<dbReference type="PANTHER" id="PTHR15682:SF2">
    <property type="entry name" value="UNHEALTHY RIBOSOME BIOGENESIS PROTEIN 2 HOMOLOG"/>
    <property type="match status" value="1"/>
</dbReference>
<dbReference type="GO" id="GO:0005730">
    <property type="term" value="C:nucleolus"/>
    <property type="evidence" value="ECO:0007669"/>
    <property type="project" value="TreeGrafter"/>
</dbReference>
<gene>
    <name evidence="2" type="ORF">B0I35DRAFT_473275</name>
</gene>
<evidence type="ECO:0000313" key="2">
    <source>
        <dbReference type="EMBL" id="KAH7328590.1"/>
    </source>
</evidence>
<evidence type="ECO:0000313" key="3">
    <source>
        <dbReference type="Proteomes" id="UP000813444"/>
    </source>
</evidence>
<evidence type="ECO:0000259" key="1">
    <source>
        <dbReference type="Pfam" id="PF10441"/>
    </source>
</evidence>
<dbReference type="PANTHER" id="PTHR15682">
    <property type="entry name" value="UNHEALTHY RIBOSOME BIOGENESIS PROTEIN 2 HOMOLOG"/>
    <property type="match status" value="1"/>
</dbReference>
<dbReference type="GO" id="GO:0042254">
    <property type="term" value="P:ribosome biogenesis"/>
    <property type="evidence" value="ECO:0007669"/>
    <property type="project" value="TreeGrafter"/>
</dbReference>
<dbReference type="EMBL" id="JAGPNK010000001">
    <property type="protein sequence ID" value="KAH7328590.1"/>
    <property type="molecule type" value="Genomic_DNA"/>
</dbReference>
<protein>
    <submittedName>
        <fullName evidence="2">Urb2/Npa2 family-domain-containing protein</fullName>
    </submittedName>
</protein>
<organism evidence="2 3">
    <name type="scientific">Stachybotrys elegans</name>
    <dbReference type="NCBI Taxonomy" id="80388"/>
    <lineage>
        <taxon>Eukaryota</taxon>
        <taxon>Fungi</taxon>
        <taxon>Dikarya</taxon>
        <taxon>Ascomycota</taxon>
        <taxon>Pezizomycotina</taxon>
        <taxon>Sordariomycetes</taxon>
        <taxon>Hypocreomycetidae</taxon>
        <taxon>Hypocreales</taxon>
        <taxon>Stachybotryaceae</taxon>
        <taxon>Stachybotrys</taxon>
    </lineage>
</organism>
<dbReference type="InterPro" id="IPR052609">
    <property type="entry name" value="Ribosome_Biogenesis_Reg"/>
</dbReference>
<feature type="domain" description="Nucleolar 27S pre-rRNA processing Urb2/Npa2 C-terminal" evidence="1">
    <location>
        <begin position="1151"/>
        <end position="1360"/>
    </location>
</feature>
<accession>A0A8K0WWV9</accession>
<proteinExistence type="predicted"/>
<dbReference type="OrthoDB" id="160374at2759"/>
<keyword evidence="3" id="KW-1185">Reference proteome</keyword>
<dbReference type="Pfam" id="PF10441">
    <property type="entry name" value="Urb2"/>
    <property type="match status" value="1"/>
</dbReference>
<dbReference type="InterPro" id="IPR018849">
    <property type="entry name" value="Urb2/Npa2_C"/>
</dbReference>
<name>A0A8K0WWV9_9HYPO</name>
<sequence>MDDSMTEGTLDKSPQEMDMPNLIRIVRSLDQNGPGANGENLDLLWRSLTASAKDQFHAAEESSLRWILKSMNGSTPQAETIRRYPLSWTILACVFQRIPLFSLAKSLADRRFISILQQALNEICKPETEPASTGGKSKRKRNALAYSLEDLKSTQSCIASGQAIFHALKCLLDRVETTNATASHDKVGAEHIKSLFNTPAADAVATTKSLLTICRLFMSADDSEDVEGWEHWIRVSSTIWDLHLQGSDDTLNVATHLFTPAAMLLGGLEKLTKDSGDKDSSLRIWSPDLQRLMHKSFVVPARASFLNGRDLSSLTTALEVSSGVIDVSASVLYFLAAGASSSMTRRDLHRSNAEWMEQVFQLVEKAIRKRPDRNALILGILRQAVERSMPVGIEDLRFVAREYGLQEDRTDWDVLAAAGKCDPAIFYASADGNQLLDDICARSVSKGSHDAEYESVSDVAYGIMKAFRTGRDFTGFLKLWFEQMKRASKKDSTSTLVWLNVGRRYPKGEGLDEQMEKELLPQQLLELVQWAGDQEADAQTTTIFADVVARGIKSEAFEDVVGHKLFDLVTRAEVSTSTQPLRWGVIAKTLSWVEPAVRSSLWDTIKGQLGKVLEKSPVESEETFEAFKCCSEVWITMSPDGPHFDEAGAMLQSFTARLSAAMDAEGLKRLKLASLELNPDQNFSKDTVYQAYLSCHLRSLSRLNRLHSEREGGLPTPVQMIVGNAKVDATGLTTIWDSLLENEVNINDPKLSKQLINSLTDNLGDLGKRFLNDHGQMYIGSLIRLPSDAFTRQQRERIMTVLDQSRASMAKSKKKISAQGWKLFLSLATKMMSRPTFHEGMRFDDLQDIAESLSSFLLLDAPSSEESLELIERFSALASATLRQMTEHVEDRSLKYLTGSAELASSCDTRLSQADDAAKFPPLFTTLLKAVSVEMAHPNCQSHPELSKVLQTVERALEKTVSFFIKHAVMDKKLFDKPSAASELALFTVADVSSSAPQFVNVTDYKSSTVRKLEKRSREAMQSGDAKGWKMHIFMRMHLSAELENARPTAVDSLTSLPLELRETLLNQYMSSITRGMDRPAKMQFLRELATGFRNNDTDGQIRAIQHVVNQLMESPDITAKGGENGFAELHSDLLSALLASPTSPTFARTSQVLYTLLEKRPQAMGQWNIEATLSGVSGLSLKDNGGEQKASFSWLCKLVEVIIKKHRLRLEGHFHLLMTTLQALLHSFITHRCDVAAGNKAYLESMAHQYGRLITLVCEPTAGAVSRSQQHSSLDSATDAAKRSAGRHMYLVLMHYVKLQLECSVPVEVATALEPAMNSIFDITPQEGRKILNDAMDASGRAILREMFQRYTKFGKWSGV</sequence>
<comment type="caution">
    <text evidence="2">The sequence shown here is derived from an EMBL/GenBank/DDBJ whole genome shotgun (WGS) entry which is preliminary data.</text>
</comment>
<dbReference type="Proteomes" id="UP000813444">
    <property type="component" value="Unassembled WGS sequence"/>
</dbReference>
<reference evidence="2" key="1">
    <citation type="journal article" date="2021" name="Nat. Commun.">
        <title>Genetic determinants of endophytism in the Arabidopsis root mycobiome.</title>
        <authorList>
            <person name="Mesny F."/>
            <person name="Miyauchi S."/>
            <person name="Thiergart T."/>
            <person name="Pickel B."/>
            <person name="Atanasova L."/>
            <person name="Karlsson M."/>
            <person name="Huettel B."/>
            <person name="Barry K.W."/>
            <person name="Haridas S."/>
            <person name="Chen C."/>
            <person name="Bauer D."/>
            <person name="Andreopoulos W."/>
            <person name="Pangilinan J."/>
            <person name="LaButti K."/>
            <person name="Riley R."/>
            <person name="Lipzen A."/>
            <person name="Clum A."/>
            <person name="Drula E."/>
            <person name="Henrissat B."/>
            <person name="Kohler A."/>
            <person name="Grigoriev I.V."/>
            <person name="Martin F.M."/>
            <person name="Hacquard S."/>
        </authorList>
    </citation>
    <scope>NUCLEOTIDE SEQUENCE</scope>
    <source>
        <strain evidence="2">MPI-CAGE-CH-0235</strain>
    </source>
</reference>